<dbReference type="NCBIfam" id="TIGR00745">
    <property type="entry name" value="apbA_panE"/>
    <property type="match status" value="1"/>
</dbReference>
<dbReference type="InterPro" id="IPR003710">
    <property type="entry name" value="ApbA"/>
</dbReference>
<dbReference type="OrthoDB" id="6530772at2"/>
<evidence type="ECO:0000256" key="4">
    <source>
        <dbReference type="ARBA" id="ARBA00019465"/>
    </source>
</evidence>
<evidence type="ECO:0000256" key="6">
    <source>
        <dbReference type="ARBA" id="ARBA00022857"/>
    </source>
</evidence>
<keyword evidence="6 10" id="KW-0521">NADP</keyword>
<dbReference type="InterPro" id="IPR050838">
    <property type="entry name" value="Ketopantoate_reductase"/>
</dbReference>
<evidence type="ECO:0000259" key="11">
    <source>
        <dbReference type="Pfam" id="PF02558"/>
    </source>
</evidence>
<keyword evidence="14" id="KW-1185">Reference proteome</keyword>
<dbReference type="AlphaFoldDB" id="A0A1I0ANJ4"/>
<organism evidence="13 14">
    <name type="scientific">Thorsellia anophelis DSM 18579</name>
    <dbReference type="NCBI Taxonomy" id="1123402"/>
    <lineage>
        <taxon>Bacteria</taxon>
        <taxon>Pseudomonadati</taxon>
        <taxon>Pseudomonadota</taxon>
        <taxon>Gammaproteobacteria</taxon>
        <taxon>Enterobacterales</taxon>
        <taxon>Thorselliaceae</taxon>
        <taxon>Thorsellia</taxon>
    </lineage>
</organism>
<dbReference type="InterPro" id="IPR013332">
    <property type="entry name" value="KPR_N"/>
</dbReference>
<dbReference type="SUPFAM" id="SSF48179">
    <property type="entry name" value="6-phosphogluconate dehydrogenase C-terminal domain-like"/>
    <property type="match status" value="1"/>
</dbReference>
<evidence type="ECO:0000256" key="8">
    <source>
        <dbReference type="ARBA" id="ARBA00032024"/>
    </source>
</evidence>
<keyword evidence="7 10" id="KW-0560">Oxidoreductase</keyword>
<feature type="domain" description="Ketopantoate reductase N-terminal" evidence="11">
    <location>
        <begin position="3"/>
        <end position="147"/>
    </location>
</feature>
<dbReference type="Proteomes" id="UP000242642">
    <property type="component" value="Unassembled WGS sequence"/>
</dbReference>
<evidence type="ECO:0000313" key="14">
    <source>
        <dbReference type="Proteomes" id="UP000242642"/>
    </source>
</evidence>
<proteinExistence type="inferred from homology"/>
<name>A0A1I0ANJ4_9GAMM</name>
<dbReference type="SUPFAM" id="SSF51735">
    <property type="entry name" value="NAD(P)-binding Rossmann-fold domains"/>
    <property type="match status" value="1"/>
</dbReference>
<dbReference type="GO" id="GO:0005737">
    <property type="term" value="C:cytoplasm"/>
    <property type="evidence" value="ECO:0007669"/>
    <property type="project" value="TreeGrafter"/>
</dbReference>
<gene>
    <name evidence="13" type="ORF">SAMN02583745_00996</name>
</gene>
<comment type="catalytic activity">
    <reaction evidence="9 10">
        <text>(R)-pantoate + NADP(+) = 2-dehydropantoate + NADPH + H(+)</text>
        <dbReference type="Rhea" id="RHEA:16233"/>
        <dbReference type="ChEBI" id="CHEBI:11561"/>
        <dbReference type="ChEBI" id="CHEBI:15378"/>
        <dbReference type="ChEBI" id="CHEBI:15980"/>
        <dbReference type="ChEBI" id="CHEBI:57783"/>
        <dbReference type="ChEBI" id="CHEBI:58349"/>
        <dbReference type="EC" id="1.1.1.169"/>
    </reaction>
</comment>
<accession>A0A1I0ANJ4</accession>
<dbReference type="RefSeq" id="WP_093318279.1">
    <property type="nucleotide sequence ID" value="NZ_FOHV01000006.1"/>
</dbReference>
<evidence type="ECO:0000259" key="12">
    <source>
        <dbReference type="Pfam" id="PF08546"/>
    </source>
</evidence>
<dbReference type="InterPro" id="IPR008927">
    <property type="entry name" value="6-PGluconate_DH-like_C_sf"/>
</dbReference>
<evidence type="ECO:0000256" key="5">
    <source>
        <dbReference type="ARBA" id="ARBA00022655"/>
    </source>
</evidence>
<dbReference type="Gene3D" id="3.40.50.720">
    <property type="entry name" value="NAD(P)-binding Rossmann-like Domain"/>
    <property type="match status" value="1"/>
</dbReference>
<evidence type="ECO:0000256" key="10">
    <source>
        <dbReference type="RuleBase" id="RU362068"/>
    </source>
</evidence>
<dbReference type="InterPro" id="IPR036291">
    <property type="entry name" value="NAD(P)-bd_dom_sf"/>
</dbReference>
<dbReference type="PANTHER" id="PTHR43765">
    <property type="entry name" value="2-DEHYDROPANTOATE 2-REDUCTASE-RELATED"/>
    <property type="match status" value="1"/>
</dbReference>
<evidence type="ECO:0000313" key="13">
    <source>
        <dbReference type="EMBL" id="SES95929.1"/>
    </source>
</evidence>
<evidence type="ECO:0000256" key="1">
    <source>
        <dbReference type="ARBA" id="ARBA00004994"/>
    </source>
</evidence>
<dbReference type="InterPro" id="IPR013752">
    <property type="entry name" value="KPA_reductase"/>
</dbReference>
<dbReference type="Pfam" id="PF02558">
    <property type="entry name" value="ApbA"/>
    <property type="match status" value="1"/>
</dbReference>
<protein>
    <recommendedName>
        <fullName evidence="4 10">2-dehydropantoate 2-reductase</fullName>
        <ecNumber evidence="3 10">1.1.1.169</ecNumber>
    </recommendedName>
    <alternativeName>
        <fullName evidence="8 10">Ketopantoate reductase</fullName>
    </alternativeName>
</protein>
<comment type="function">
    <text evidence="10">Catalyzes the NADPH-dependent reduction of ketopantoate into pantoic acid.</text>
</comment>
<dbReference type="UniPathway" id="UPA00028">
    <property type="reaction ID" value="UER00004"/>
</dbReference>
<dbReference type="Gene3D" id="1.10.1040.10">
    <property type="entry name" value="N-(1-d-carboxylethyl)-l-norvaline Dehydrogenase, domain 2"/>
    <property type="match status" value="1"/>
</dbReference>
<dbReference type="EC" id="1.1.1.169" evidence="3 10"/>
<dbReference type="GO" id="GO:0050661">
    <property type="term" value="F:NADP binding"/>
    <property type="evidence" value="ECO:0007669"/>
    <property type="project" value="TreeGrafter"/>
</dbReference>
<dbReference type="GO" id="GO:0015940">
    <property type="term" value="P:pantothenate biosynthetic process"/>
    <property type="evidence" value="ECO:0007669"/>
    <property type="project" value="UniProtKB-UniPathway"/>
</dbReference>
<evidence type="ECO:0000256" key="9">
    <source>
        <dbReference type="ARBA" id="ARBA00048793"/>
    </source>
</evidence>
<evidence type="ECO:0000256" key="2">
    <source>
        <dbReference type="ARBA" id="ARBA00007870"/>
    </source>
</evidence>
<sequence>MEITVIGAGALGKIWLHYFALKDHFIHSWIKDKNASQISYTICDLGKIQTEVTCKANDLVELQKAEIVLLTLKAFSIVSALQESLPFIKKNTPIIVLHNGMGISEKISALFPDRQHQIYYGITTQAAYIEGKTVIHAASGITHIGQLPVINNGKYSSHPLDSNLLKTLNKSLPHVKWTDNIKSQQWHKLAINALINPLTVKYQCKNGELLNYRAEIEGLALELTLLFEKLTRVGELFSDERVDLFENALDVIEKTSNNYSSMYQDYVGERPTEIDYITGYILRVAEQLNINMPLHNALYQCVNQKVLTISE</sequence>
<feature type="domain" description="Ketopantoate reductase C-terminal" evidence="12">
    <location>
        <begin position="180"/>
        <end position="305"/>
    </location>
</feature>
<evidence type="ECO:0000256" key="3">
    <source>
        <dbReference type="ARBA" id="ARBA00013014"/>
    </source>
</evidence>
<dbReference type="STRING" id="1123402.SAMN02583745_00996"/>
<comment type="pathway">
    <text evidence="1 10">Cofactor biosynthesis; (R)-pantothenate biosynthesis; (R)-pantoate from 3-methyl-2-oxobutanoate: step 2/2.</text>
</comment>
<dbReference type="EMBL" id="FOHV01000006">
    <property type="protein sequence ID" value="SES95929.1"/>
    <property type="molecule type" value="Genomic_DNA"/>
</dbReference>
<dbReference type="PANTHER" id="PTHR43765:SF2">
    <property type="entry name" value="2-DEHYDROPANTOATE 2-REDUCTASE"/>
    <property type="match status" value="1"/>
</dbReference>
<evidence type="ECO:0000256" key="7">
    <source>
        <dbReference type="ARBA" id="ARBA00023002"/>
    </source>
</evidence>
<comment type="similarity">
    <text evidence="2 10">Belongs to the ketopantoate reductase family.</text>
</comment>
<dbReference type="InterPro" id="IPR013328">
    <property type="entry name" value="6PGD_dom2"/>
</dbReference>
<reference evidence="14" key="1">
    <citation type="submission" date="2016-10" db="EMBL/GenBank/DDBJ databases">
        <authorList>
            <person name="Varghese N."/>
            <person name="Submissions S."/>
        </authorList>
    </citation>
    <scope>NUCLEOTIDE SEQUENCE [LARGE SCALE GENOMIC DNA]</scope>
    <source>
        <strain evidence="14">DSM 18579</strain>
    </source>
</reference>
<dbReference type="Pfam" id="PF08546">
    <property type="entry name" value="ApbA_C"/>
    <property type="match status" value="1"/>
</dbReference>
<dbReference type="GO" id="GO:0008677">
    <property type="term" value="F:2-dehydropantoate 2-reductase activity"/>
    <property type="evidence" value="ECO:0007669"/>
    <property type="project" value="UniProtKB-EC"/>
</dbReference>
<keyword evidence="5 10" id="KW-0566">Pantothenate biosynthesis</keyword>